<keyword evidence="5" id="KW-1185">Reference proteome</keyword>
<accession>A0ABY4D6A9</accession>
<dbReference type="RefSeq" id="WP_243803423.1">
    <property type="nucleotide sequence ID" value="NZ_CP094673.1"/>
</dbReference>
<feature type="signal peptide" evidence="2">
    <location>
        <begin position="1"/>
        <end position="25"/>
    </location>
</feature>
<keyword evidence="2" id="KW-0732">Signal</keyword>
<dbReference type="InterPro" id="IPR013783">
    <property type="entry name" value="Ig-like_fold"/>
</dbReference>
<dbReference type="SUPFAM" id="SSF49785">
    <property type="entry name" value="Galactose-binding domain-like"/>
    <property type="match status" value="1"/>
</dbReference>
<dbReference type="SUPFAM" id="SSF52266">
    <property type="entry name" value="SGNH hydrolase"/>
    <property type="match status" value="1"/>
</dbReference>
<dbReference type="Gene3D" id="3.40.50.1110">
    <property type="entry name" value="SGNH hydrolase"/>
    <property type="match status" value="2"/>
</dbReference>
<keyword evidence="4" id="KW-0614">Plasmid</keyword>
<name>A0ABY4D6A9_9BACT</name>
<proteinExistence type="predicted"/>
<dbReference type="InterPro" id="IPR039329">
    <property type="entry name" value="SIAE"/>
</dbReference>
<organism evidence="4 5">
    <name type="scientific">Hymenobacter tibetensis</name>
    <dbReference type="NCBI Taxonomy" id="497967"/>
    <lineage>
        <taxon>Bacteria</taxon>
        <taxon>Pseudomonadati</taxon>
        <taxon>Bacteroidota</taxon>
        <taxon>Cytophagia</taxon>
        <taxon>Cytophagales</taxon>
        <taxon>Hymenobacteraceae</taxon>
        <taxon>Hymenobacter</taxon>
    </lineage>
</organism>
<feature type="chain" id="PRO_5045660972" evidence="2">
    <location>
        <begin position="26"/>
        <end position="650"/>
    </location>
</feature>
<feature type="domain" description="Sialate O-acetylesterase" evidence="3">
    <location>
        <begin position="107"/>
        <end position="250"/>
    </location>
</feature>
<sequence>MLVNNKTLVAVSACVTAVWAAPAQAQIRLPHLVDSGMVLQREQPVTIWGWASAGEKVTVTFQGKTYQATATPAGKWRVTLPALKAGGPYAMTLKASNQVQLNDILVGDVWLCSGQSNMEMPMSSVKDKYPQEMASANNPRIRQFLVPMRYAFTGPQENVTGGNWVAATPQSIGQFSAVAYFFAKDVYAKYQVPIGLIKNAVGGSPAEAWLSATALKQFPVYEQKSEKYRDSAYLAKVQVREKETSRAWYQQLHQADQGEAPTQTKWSSPQYSATNWPTMNVPGYWADQGLGPVNGVVWFRKEVQVPASMVGQPAQLELGTIVDSDSTYLNGQFVGSAGSQYDLRKYSIPSGVLVPGKNTIVVRVINNSGRGGFTPEKLYQLRAGGQTLDLSGAWYYKLGASTTPAPSTTFFQFLPGGLYNGMIAPLLPYAIKGVLWYQGESNAGRPQDYQALMTSLINDWRQHYQQPNLPFLYVQLPDFMATRKEPSESGWAELRETQRRLLAMPHTGMAVTLGLGEWNDIHPLAKQPVGHRLALAAEKVAYGDRQVVYSGPLYHTMQVVGNKVTLKFTNVGSGLVTKGGEPNYFAVAGADNKYVWAKAKLEGNQVVVWSDQVPNPVSVRYAWADNPEGANLYNREGLPASPFQASTQPQ</sequence>
<dbReference type="InterPro" id="IPR036514">
    <property type="entry name" value="SGNH_hydro_sf"/>
</dbReference>
<geneLocation type="plasmid" evidence="4 5">
    <name>unnamed4</name>
</geneLocation>
<dbReference type="InterPro" id="IPR005181">
    <property type="entry name" value="SASA"/>
</dbReference>
<protein>
    <submittedName>
        <fullName evidence="4">Sialate O-acetylesterase</fullName>
    </submittedName>
</protein>
<dbReference type="PANTHER" id="PTHR22901">
    <property type="entry name" value="SIALATE O-ACETYLESTERASE"/>
    <property type="match status" value="1"/>
</dbReference>
<dbReference type="Gene3D" id="2.60.40.10">
    <property type="entry name" value="Immunoglobulins"/>
    <property type="match status" value="1"/>
</dbReference>
<dbReference type="InterPro" id="IPR008979">
    <property type="entry name" value="Galactose-bd-like_sf"/>
</dbReference>
<evidence type="ECO:0000259" key="3">
    <source>
        <dbReference type="Pfam" id="PF03629"/>
    </source>
</evidence>
<evidence type="ECO:0000313" key="4">
    <source>
        <dbReference type="EMBL" id="UOG77559.1"/>
    </source>
</evidence>
<evidence type="ECO:0000313" key="5">
    <source>
        <dbReference type="Proteomes" id="UP000831113"/>
    </source>
</evidence>
<dbReference type="PANTHER" id="PTHR22901:SF0">
    <property type="entry name" value="SIALATE O-ACETYLESTERASE"/>
    <property type="match status" value="1"/>
</dbReference>
<dbReference type="EMBL" id="CP094673">
    <property type="protein sequence ID" value="UOG77559.1"/>
    <property type="molecule type" value="Genomic_DNA"/>
</dbReference>
<feature type="domain" description="Sialate O-acetylesterase" evidence="3">
    <location>
        <begin position="430"/>
        <end position="535"/>
    </location>
</feature>
<reference evidence="4 5" key="1">
    <citation type="submission" date="2022-03" db="EMBL/GenBank/DDBJ databases">
        <title>Hymenobactersp. isolated from the air.</title>
        <authorList>
            <person name="Won M."/>
            <person name="Kwon S.-W."/>
        </authorList>
    </citation>
    <scope>NUCLEOTIDE SEQUENCE [LARGE SCALE GENOMIC DNA]</scope>
    <source>
        <strain evidence="4 5">KACC 21982</strain>
        <plasmid evidence="4 5">unnamed4</plasmid>
    </source>
</reference>
<keyword evidence="1" id="KW-0378">Hydrolase</keyword>
<evidence type="ECO:0000256" key="1">
    <source>
        <dbReference type="ARBA" id="ARBA00022801"/>
    </source>
</evidence>
<dbReference type="Pfam" id="PF03629">
    <property type="entry name" value="SASA"/>
    <property type="match status" value="2"/>
</dbReference>
<dbReference type="Proteomes" id="UP000831113">
    <property type="component" value="Plasmid unnamed4"/>
</dbReference>
<gene>
    <name evidence="4" type="ORF">MTX78_24765</name>
</gene>
<evidence type="ECO:0000256" key="2">
    <source>
        <dbReference type="SAM" id="SignalP"/>
    </source>
</evidence>